<protein>
    <submittedName>
        <fullName evidence="5">Metalloprotease PmbA</fullName>
        <ecNumber evidence="5">3.4.-.-</ecNumber>
    </submittedName>
</protein>
<dbReference type="EC" id="3.4.-.-" evidence="5"/>
<keyword evidence="5" id="KW-0378">Hydrolase</keyword>
<dbReference type="Pfam" id="PF19290">
    <property type="entry name" value="PmbA_TldD_2nd"/>
    <property type="match status" value="1"/>
</dbReference>
<dbReference type="InterPro" id="IPR047657">
    <property type="entry name" value="PmbA"/>
</dbReference>
<sequence length="434" mass="47723">MDPKVDEILKKITPKVDEAEIYTEKIVSTDVDILNDSVNHAKEEDIYGIGIRIIKDQRQGFAYTTNINRIDETINEAIRNSKLNDQDENLSMIAGNLKYKKVEGLYDKNLENVDLPEAIEYSQTLIDITKEEGCNPTSGGYGTSLSHVNIVNSNGVDVEEIQTGCGASISVNVEDNDLVSSAYYYDVSHTKDLNLDEIVKKATKLALDSRGAKPTTSRDSKVVLDHTAAVSLLSTFLSALNSENKQRGRSVFKDKLDEQVTSEGFTLIDDGHIPKALRSSISDAEGTPTQKTTLIEDGILKNFIYNTYRANIDNVKTTANAVRGGYTSVPSVGFTNLEFKFKDEYEISEIDDGIFVDSVMGAHTANPITGDFSVEVMNGFEIQNGCIENPIKKVMISGNIFDIMNTACAIKSDTRQLGSCILPQILAENLRITG</sequence>
<dbReference type="PANTHER" id="PTHR43421">
    <property type="entry name" value="METALLOPROTEASE PMBA"/>
    <property type="match status" value="1"/>
</dbReference>
<dbReference type="Pfam" id="PF01523">
    <property type="entry name" value="PmbA_TldD_1st"/>
    <property type="match status" value="1"/>
</dbReference>
<accession>A0A2A2HD12</accession>
<dbReference type="PANTHER" id="PTHR43421:SF1">
    <property type="entry name" value="METALLOPROTEASE PMBA"/>
    <property type="match status" value="1"/>
</dbReference>
<feature type="domain" description="Metalloprotease TldD/E C-terminal" evidence="2">
    <location>
        <begin position="220"/>
        <end position="434"/>
    </location>
</feature>
<dbReference type="Proteomes" id="UP000217528">
    <property type="component" value="Unassembled WGS sequence"/>
</dbReference>
<name>A0A2A2HD12_9EURY</name>
<dbReference type="Pfam" id="PF19289">
    <property type="entry name" value="PmbA_TldD_3rd"/>
    <property type="match status" value="1"/>
</dbReference>
<feature type="domain" description="Metalloprotease TldD/E central" evidence="3">
    <location>
        <begin position="109"/>
        <end position="209"/>
    </location>
</feature>
<dbReference type="OrthoDB" id="84520at2157"/>
<dbReference type="GO" id="GO:0008237">
    <property type="term" value="F:metallopeptidase activity"/>
    <property type="evidence" value="ECO:0007669"/>
    <property type="project" value="UniProtKB-KW"/>
</dbReference>
<evidence type="ECO:0000259" key="1">
    <source>
        <dbReference type="Pfam" id="PF01523"/>
    </source>
</evidence>
<dbReference type="RefSeq" id="WP_095608895.1">
    <property type="nucleotide sequence ID" value="NZ_LMVN01000021.1"/>
</dbReference>
<comment type="caution">
    <text evidence="4">The sequence shown here is derived from an EMBL/GenBank/DDBJ whole genome shotgun (WGS) entry which is preliminary data.</text>
</comment>
<reference evidence="5 7" key="1">
    <citation type="submission" date="2016-04" db="EMBL/GenBank/DDBJ databases">
        <title>Genome sequence of Methanosphaera cuniculi DSM 4103.</title>
        <authorList>
            <person name="Poehlein A."/>
            <person name="Seedorf H."/>
            <person name="Daniel R."/>
        </authorList>
    </citation>
    <scope>NUCLEOTIDE SEQUENCE [LARGE SCALE GENOMIC DNA]</scope>
    <source>
        <strain evidence="5 7">DSM 4103</strain>
    </source>
</reference>
<dbReference type="Gene3D" id="3.30.2290.10">
    <property type="entry name" value="PmbA/TldD superfamily"/>
    <property type="match status" value="1"/>
</dbReference>
<dbReference type="InterPro" id="IPR035068">
    <property type="entry name" value="TldD/PmbA_N"/>
</dbReference>
<reference evidence="4 6" key="2">
    <citation type="journal article" date="2017" name="BMC Genomics">
        <title>Genomic analysis of methanogenic archaea reveals a shift towards energy conservation.</title>
        <authorList>
            <person name="Gilmore S.P."/>
            <person name="Henske J.K."/>
            <person name="Sexton J.A."/>
            <person name="Solomon K.V."/>
            <person name="Seppala S."/>
            <person name="Yoo J.I."/>
            <person name="Huyett L.M."/>
            <person name="Pressman A."/>
            <person name="Cogan J.Z."/>
            <person name="Kivenson V."/>
            <person name="Peng X."/>
            <person name="Tan Y."/>
            <person name="Valentine D.L."/>
            <person name="O'Malley M.A."/>
        </authorList>
    </citation>
    <scope>NUCLEOTIDE SEQUENCE [LARGE SCALE GENOMIC DNA]</scope>
    <source>
        <strain evidence="4 6">1R-7</strain>
    </source>
</reference>
<evidence type="ECO:0000313" key="7">
    <source>
        <dbReference type="Proteomes" id="UP000246004"/>
    </source>
</evidence>
<dbReference type="SUPFAM" id="SSF111283">
    <property type="entry name" value="Putative modulator of DNA gyrase, PmbA/TldD"/>
    <property type="match status" value="1"/>
</dbReference>
<dbReference type="Proteomes" id="UP000246004">
    <property type="component" value="Unassembled WGS sequence"/>
</dbReference>
<feature type="domain" description="Metalloprotease TldD/E N-terminal" evidence="1">
    <location>
        <begin position="19"/>
        <end position="80"/>
    </location>
</feature>
<dbReference type="InterPro" id="IPR036059">
    <property type="entry name" value="TldD/PmbA_sf"/>
</dbReference>
<dbReference type="EMBL" id="LMVN01000021">
    <property type="protein sequence ID" value="PAV07228.1"/>
    <property type="molecule type" value="Genomic_DNA"/>
</dbReference>
<evidence type="ECO:0000313" key="5">
    <source>
        <dbReference type="EMBL" id="PWL08465.1"/>
    </source>
</evidence>
<dbReference type="GO" id="GO:0005829">
    <property type="term" value="C:cytosol"/>
    <property type="evidence" value="ECO:0007669"/>
    <property type="project" value="TreeGrafter"/>
</dbReference>
<organism evidence="4 6">
    <name type="scientific">Methanosphaera cuniculi</name>
    <dbReference type="NCBI Taxonomy" id="1077256"/>
    <lineage>
        <taxon>Archaea</taxon>
        <taxon>Methanobacteriati</taxon>
        <taxon>Methanobacteriota</taxon>
        <taxon>Methanomada group</taxon>
        <taxon>Methanobacteria</taxon>
        <taxon>Methanobacteriales</taxon>
        <taxon>Methanobacteriaceae</taxon>
        <taxon>Methanosphaera</taxon>
    </lineage>
</organism>
<dbReference type="AlphaFoldDB" id="A0A2A2HD12"/>
<evidence type="ECO:0000259" key="2">
    <source>
        <dbReference type="Pfam" id="PF19289"/>
    </source>
</evidence>
<keyword evidence="6" id="KW-1185">Reference proteome</keyword>
<keyword evidence="5" id="KW-0645">Protease</keyword>
<gene>
    <name evidence="5" type="primary">pmbA</name>
    <name evidence="4" type="ORF">ASJ82_06035</name>
    <name evidence="5" type="ORF">MSCUN_06240</name>
</gene>
<dbReference type="InterPro" id="IPR002510">
    <property type="entry name" value="Metalloprtase-TldD/E_N"/>
</dbReference>
<keyword evidence="5" id="KW-0482">Metalloprotease</keyword>
<dbReference type="GO" id="GO:0006508">
    <property type="term" value="P:proteolysis"/>
    <property type="evidence" value="ECO:0007669"/>
    <property type="project" value="UniProtKB-KW"/>
</dbReference>
<evidence type="ECO:0000313" key="4">
    <source>
        <dbReference type="EMBL" id="PAV07228.1"/>
    </source>
</evidence>
<evidence type="ECO:0000259" key="3">
    <source>
        <dbReference type="Pfam" id="PF19290"/>
    </source>
</evidence>
<dbReference type="InterPro" id="IPR045569">
    <property type="entry name" value="Metalloprtase-TldD/E_C"/>
</dbReference>
<dbReference type="InterPro" id="IPR045570">
    <property type="entry name" value="Metalloprtase-TldD/E_cen_dom"/>
</dbReference>
<proteinExistence type="predicted"/>
<dbReference type="EMBL" id="LWMS01000016">
    <property type="protein sequence ID" value="PWL08465.1"/>
    <property type="molecule type" value="Genomic_DNA"/>
</dbReference>
<evidence type="ECO:0000313" key="6">
    <source>
        <dbReference type="Proteomes" id="UP000217528"/>
    </source>
</evidence>